<dbReference type="STRING" id="591019.Shell_0203"/>
<dbReference type="Proteomes" id="UP000002573">
    <property type="component" value="Chromosome"/>
</dbReference>
<keyword evidence="3" id="KW-1185">Reference proteome</keyword>
<proteinExistence type="predicted"/>
<protein>
    <submittedName>
        <fullName evidence="2">Uncharacterized protein</fullName>
    </submittedName>
</protein>
<dbReference type="RefSeq" id="WP_013142542.1">
    <property type="nucleotide sequence ID" value="NC_014205.1"/>
</dbReference>
<dbReference type="HOGENOM" id="CLU_488025_0_0_2"/>
<evidence type="ECO:0000313" key="3">
    <source>
        <dbReference type="Proteomes" id="UP000002573"/>
    </source>
</evidence>
<dbReference type="GeneID" id="9233492"/>
<evidence type="ECO:0000256" key="1">
    <source>
        <dbReference type="ARBA" id="ARBA00001936"/>
    </source>
</evidence>
<dbReference type="AlphaFoldDB" id="D7DAZ7"/>
<reference evidence="3" key="1">
    <citation type="submission" date="2010-05" db="EMBL/GenBank/DDBJ databases">
        <title>Complete sequence of Staphylothermus hellenicus DSM 12710.</title>
        <authorList>
            <consortium name="US DOE Joint Genome Institute"/>
            <person name="Lucas S."/>
            <person name="Copeland A."/>
            <person name="Lapidus A."/>
            <person name="Cheng J.-F."/>
            <person name="Bruce D."/>
            <person name="Goodwin L."/>
            <person name="Pitluck S."/>
            <person name="Davenport K."/>
            <person name="Detter J.C."/>
            <person name="Han C."/>
            <person name="Tapia R."/>
            <person name="Larimer F."/>
            <person name="Land M."/>
            <person name="Hauser L."/>
            <person name="Kyrpides N."/>
            <person name="Mikhailova N."/>
            <person name="Anderson I.J."/>
            <person name="Woyke T."/>
        </authorList>
    </citation>
    <scope>NUCLEOTIDE SEQUENCE [LARGE SCALE GENOMIC DNA]</scope>
    <source>
        <strain evidence="3">DSM 12710 / JCM 10830 / BK20S6-10-b1 / P8</strain>
    </source>
</reference>
<reference evidence="2 3" key="2">
    <citation type="journal article" date="2011" name="Stand. Genomic Sci.">
        <title>Complete genome sequence of Staphylothermus hellenicus P8.</title>
        <authorList>
            <person name="Anderson I."/>
            <person name="Wirth R."/>
            <person name="Lucas S."/>
            <person name="Copeland A."/>
            <person name="Lapidus A."/>
            <person name="Cheng J.F."/>
            <person name="Goodwin L."/>
            <person name="Pitluck S."/>
            <person name="Davenport K."/>
            <person name="Detter J.C."/>
            <person name="Han C."/>
            <person name="Tapia R."/>
            <person name="Land M."/>
            <person name="Hauser L."/>
            <person name="Pati A."/>
            <person name="Mikhailova N."/>
            <person name="Woyke T."/>
            <person name="Klenk H.P."/>
            <person name="Kyrpides N."/>
            <person name="Ivanova N."/>
        </authorList>
    </citation>
    <scope>NUCLEOTIDE SEQUENCE [LARGE SCALE GENOMIC DNA]</scope>
    <source>
        <strain evidence="3">DSM 12710 / JCM 10830 / BK20S6-10-b1 / P8</strain>
    </source>
</reference>
<dbReference type="EMBL" id="CP002051">
    <property type="protein sequence ID" value="ADI31344.1"/>
    <property type="molecule type" value="Genomic_DNA"/>
</dbReference>
<organism evidence="2 3">
    <name type="scientific">Staphylothermus hellenicus (strain DSM 12710 / JCM 10830 / BK20S6-10-b1 / P8)</name>
    <dbReference type="NCBI Taxonomy" id="591019"/>
    <lineage>
        <taxon>Archaea</taxon>
        <taxon>Thermoproteota</taxon>
        <taxon>Thermoprotei</taxon>
        <taxon>Desulfurococcales</taxon>
        <taxon>Desulfurococcaceae</taxon>
        <taxon>Staphylothermus</taxon>
    </lineage>
</organism>
<dbReference type="OrthoDB" id="21338at2157"/>
<accession>D7DAZ7</accession>
<dbReference type="KEGG" id="shc:Shell_0203"/>
<comment type="cofactor">
    <cofactor evidence="1">
        <name>Mn(2+)</name>
        <dbReference type="ChEBI" id="CHEBI:29035"/>
    </cofactor>
</comment>
<sequence length="591" mass="67603">MVIEKYIVDLTGQELCGIGVQKILSGTSHLVRASNVARGAAFCIYAARLAEAIGAVTDFVSIIPGRGRLTHQLLAVALPQIFYGLNRVDFVKGRLPYSTIESYVRNAYNDLVEAGILNKEAVEESGSKLVNESIMYAVNMINSLSRVMPIFINKMGLNEGSLRLFTELFMYSYRFHIVGIIDAVIEDPISRKALVIEWKTGRTPENWEIAQAYTYALMEAERLGYDDPVGAVRDREDVVPIVIRPTGNIKVYSIADTYRTAGKTINKYELIRNILLSAEHLVLTITEYKDYVDNNTAKICSIKGLHGQKISAFRRAPKDLPRSNPVKYGNKYPCRICMYREACEFYTKTYKDWTLLDRLAYRARHAVYKIRENAQKPIKELYNLYIANNNNIEKLIEAIVRRENTLGESGNRIDYFEKASLSESYEIILERQVREYEQSIEPIKLKTLREGKPVLIIFNDPYVNNPLLRLSFHGRVEEIEIKPSRKGDKIYVHVAAPNIPSRLQLEILRRTVSHNLQYLEKIIGVEINVDLTQLELQAIDAFHRGSRGIAKRNDKLKILAKTTKKIRKEYKEAMFSVLFTEGLLKGENESW</sequence>
<dbReference type="Gene3D" id="3.90.320.10">
    <property type="match status" value="1"/>
</dbReference>
<name>D7DAZ7_STAHD</name>
<dbReference type="InterPro" id="IPR011604">
    <property type="entry name" value="PDDEXK-like_dom_sf"/>
</dbReference>
<dbReference type="eggNOG" id="arCOG07413">
    <property type="taxonomic scope" value="Archaea"/>
</dbReference>
<gene>
    <name evidence="2" type="ordered locus">Shell_0203</name>
</gene>
<evidence type="ECO:0000313" key="2">
    <source>
        <dbReference type="EMBL" id="ADI31344.1"/>
    </source>
</evidence>